<dbReference type="PANTHER" id="PTHR43280">
    <property type="entry name" value="ARAC-FAMILY TRANSCRIPTIONAL REGULATOR"/>
    <property type="match status" value="1"/>
</dbReference>
<protein>
    <recommendedName>
        <fullName evidence="5">HTH araC/xylS-type domain-containing protein</fullName>
    </recommendedName>
</protein>
<feature type="region of interest" description="Disordered" evidence="4">
    <location>
        <begin position="1"/>
        <end position="20"/>
    </location>
</feature>
<dbReference type="AlphaFoldDB" id="A0A2W2BV18"/>
<accession>A0A2W2BV18</accession>
<dbReference type="PROSITE" id="PS01124">
    <property type="entry name" value="HTH_ARAC_FAMILY_2"/>
    <property type="match status" value="1"/>
</dbReference>
<evidence type="ECO:0000313" key="6">
    <source>
        <dbReference type="EMBL" id="PZF84234.1"/>
    </source>
</evidence>
<dbReference type="SUPFAM" id="SSF46689">
    <property type="entry name" value="Homeodomain-like"/>
    <property type="match status" value="2"/>
</dbReference>
<feature type="domain" description="HTH araC/xylS-type" evidence="5">
    <location>
        <begin position="305"/>
        <end position="403"/>
    </location>
</feature>
<name>A0A2W2BV18_9ACTN</name>
<dbReference type="SMART" id="SM00342">
    <property type="entry name" value="HTH_ARAC"/>
    <property type="match status" value="1"/>
</dbReference>
<dbReference type="EMBL" id="POTW01000017">
    <property type="protein sequence ID" value="PZF84234.1"/>
    <property type="molecule type" value="Genomic_DNA"/>
</dbReference>
<keyword evidence="7" id="KW-1185">Reference proteome</keyword>
<evidence type="ECO:0000256" key="2">
    <source>
        <dbReference type="ARBA" id="ARBA00023125"/>
    </source>
</evidence>
<dbReference type="GO" id="GO:0043565">
    <property type="term" value="F:sequence-specific DNA binding"/>
    <property type="evidence" value="ECO:0007669"/>
    <property type="project" value="InterPro"/>
</dbReference>
<dbReference type="Gene3D" id="1.10.10.60">
    <property type="entry name" value="Homeodomain-like"/>
    <property type="match status" value="2"/>
</dbReference>
<dbReference type="InterPro" id="IPR018060">
    <property type="entry name" value="HTH_AraC"/>
</dbReference>
<dbReference type="Pfam" id="PF12833">
    <property type="entry name" value="HTH_18"/>
    <property type="match status" value="1"/>
</dbReference>
<keyword evidence="1" id="KW-0805">Transcription regulation</keyword>
<gene>
    <name evidence="6" type="ORF">C1I92_09315</name>
</gene>
<keyword evidence="3" id="KW-0804">Transcription</keyword>
<dbReference type="PANTHER" id="PTHR43280:SF2">
    <property type="entry name" value="HTH-TYPE TRANSCRIPTIONAL REGULATOR EXSA"/>
    <property type="match status" value="1"/>
</dbReference>
<dbReference type="GO" id="GO:0003700">
    <property type="term" value="F:DNA-binding transcription factor activity"/>
    <property type="evidence" value="ECO:0007669"/>
    <property type="project" value="InterPro"/>
</dbReference>
<dbReference type="Proteomes" id="UP000248764">
    <property type="component" value="Unassembled WGS sequence"/>
</dbReference>
<comment type="caution">
    <text evidence="6">The sequence shown here is derived from an EMBL/GenBank/DDBJ whole genome shotgun (WGS) entry which is preliminary data.</text>
</comment>
<sequence length="413" mass="45050">MGRRDADEPITGGPMRHHSTVLGQPIAVPDQAGDEGHVLVVLADVDDFEVSRLAHGDDWATGMLDAAAAAVERSAAGYAPDQHGPVVPVPPDAWMVTFHGADPVELRATGRRFAALVRDRVRAACGMAVTVGISGTRTGAARLEAATAEAVVALDHKLVSGGDAVYDLADVRPATPDGTVAAPVPVPDRVEERLARCIRRGDATGAVATLRSWIERVSAVDGVTPDVLREWLAAEVLYALEIAGQRRLSDGSTDWIAAVSRLPLNEVVEMYDIHDRSYLVLWLEQLLPRIVASHAAPSPARHVLAVVERYIQDHYADDLRLVTVSEAVFVSPYYISHLFQRELGTTFLKYLTAVRMRHGRRLLAETDLPVELIAEQVGYQAPKRFRELFKRTFHVTPSEYRRQVAAPALRAVG</sequence>
<evidence type="ECO:0000313" key="7">
    <source>
        <dbReference type="Proteomes" id="UP000248764"/>
    </source>
</evidence>
<evidence type="ECO:0000256" key="3">
    <source>
        <dbReference type="ARBA" id="ARBA00023163"/>
    </source>
</evidence>
<evidence type="ECO:0000259" key="5">
    <source>
        <dbReference type="PROSITE" id="PS01124"/>
    </source>
</evidence>
<dbReference type="InterPro" id="IPR009057">
    <property type="entry name" value="Homeodomain-like_sf"/>
</dbReference>
<reference evidence="6 7" key="1">
    <citation type="submission" date="2018-01" db="EMBL/GenBank/DDBJ databases">
        <title>Draft genome sequence of Jiangella sp. GTF31.</title>
        <authorList>
            <person name="Sahin N."/>
            <person name="Ay H."/>
            <person name="Saygin H."/>
        </authorList>
    </citation>
    <scope>NUCLEOTIDE SEQUENCE [LARGE SCALE GENOMIC DNA]</scope>
    <source>
        <strain evidence="6 7">GTF31</strain>
    </source>
</reference>
<keyword evidence="2" id="KW-0238">DNA-binding</keyword>
<evidence type="ECO:0000256" key="4">
    <source>
        <dbReference type="SAM" id="MobiDB-lite"/>
    </source>
</evidence>
<organism evidence="6 7">
    <name type="scientific">Jiangella anatolica</name>
    <dbReference type="NCBI Taxonomy" id="2670374"/>
    <lineage>
        <taxon>Bacteria</taxon>
        <taxon>Bacillati</taxon>
        <taxon>Actinomycetota</taxon>
        <taxon>Actinomycetes</taxon>
        <taxon>Jiangellales</taxon>
        <taxon>Jiangellaceae</taxon>
        <taxon>Jiangella</taxon>
    </lineage>
</organism>
<evidence type="ECO:0000256" key="1">
    <source>
        <dbReference type="ARBA" id="ARBA00023015"/>
    </source>
</evidence>
<proteinExistence type="predicted"/>